<reference evidence="2 3" key="1">
    <citation type="submission" date="2020-07" db="EMBL/GenBank/DDBJ databases">
        <title>Sequencing the genomes of 1000 actinobacteria strains.</title>
        <authorList>
            <person name="Klenk H.-P."/>
        </authorList>
    </citation>
    <scope>NUCLEOTIDE SEQUENCE [LARGE SCALE GENOMIC DNA]</scope>
    <source>
        <strain evidence="2 3">DSM 26474</strain>
    </source>
</reference>
<dbReference type="EMBL" id="JACCBM010000001">
    <property type="protein sequence ID" value="NYD71811.1"/>
    <property type="molecule type" value="Genomic_DNA"/>
</dbReference>
<evidence type="ECO:0008006" key="4">
    <source>
        <dbReference type="Google" id="ProtNLM"/>
    </source>
</evidence>
<organism evidence="2 3">
    <name type="scientific">Herbiconiux flava</name>
    <dbReference type="NCBI Taxonomy" id="881268"/>
    <lineage>
        <taxon>Bacteria</taxon>
        <taxon>Bacillati</taxon>
        <taxon>Actinomycetota</taxon>
        <taxon>Actinomycetes</taxon>
        <taxon>Micrococcales</taxon>
        <taxon>Microbacteriaceae</taxon>
        <taxon>Herbiconiux</taxon>
    </lineage>
</organism>
<name>A0A852SSL9_9MICO</name>
<feature type="region of interest" description="Disordered" evidence="1">
    <location>
        <begin position="251"/>
        <end position="296"/>
    </location>
</feature>
<accession>A0A852SSL9</accession>
<evidence type="ECO:0000313" key="2">
    <source>
        <dbReference type="EMBL" id="NYD71811.1"/>
    </source>
</evidence>
<dbReference type="Proteomes" id="UP000549913">
    <property type="component" value="Unassembled WGS sequence"/>
</dbReference>
<comment type="caution">
    <text evidence="2">The sequence shown here is derived from an EMBL/GenBank/DDBJ whole genome shotgun (WGS) entry which is preliminary data.</text>
</comment>
<sequence length="296" mass="30270">MALRLSPSHPLVWRTPDEVQFGVEHPLLRLRGLDAGQHFLLGLLQKGVSRPVLGALASSQGIAPPSVDALLASVTPALERSPPSRAAGLDGVAVEVRGHGAPVPVISALLRRCGAVAAVPGVAPAFGVLVSHYATAPRRASAWLRDDVTHLLVEFGDRSVRVGPMVVGGTSACAACLEFARAEADPCWPALASQLASRQAPTADAVGASIAAGLAVDALLEHRSLTTRGSPSPWPGRALRVRPSALLEPDGVTVESVSPHPRCGCRSLPGSATPSSPPHAGSRPPPTRAAAVPGPG</sequence>
<dbReference type="Gene3D" id="3.40.50.720">
    <property type="entry name" value="NAD(P)-binding Rossmann-like Domain"/>
    <property type="match status" value="1"/>
</dbReference>
<protein>
    <recommendedName>
        <fullName evidence="4">Bacteriocin biosynthesis cyclodehydratase domain-containing protein</fullName>
    </recommendedName>
</protein>
<evidence type="ECO:0000313" key="3">
    <source>
        <dbReference type="Proteomes" id="UP000549913"/>
    </source>
</evidence>
<keyword evidence="3" id="KW-1185">Reference proteome</keyword>
<gene>
    <name evidence="2" type="ORF">BJ984_002969</name>
</gene>
<evidence type="ECO:0000256" key="1">
    <source>
        <dbReference type="SAM" id="MobiDB-lite"/>
    </source>
</evidence>
<dbReference type="AlphaFoldDB" id="A0A852SSL9"/>
<proteinExistence type="predicted"/>